<evidence type="ECO:0000256" key="4">
    <source>
        <dbReference type="ARBA" id="ARBA00022801"/>
    </source>
</evidence>
<comment type="function">
    <text evidence="10">CRISPR (clustered regularly interspaced short palindromic repeat), is an adaptive immune system that provides protection against mobile genetic elements (viruses, transposable elements and conjugative plasmids). CRISPR clusters contain spacers, sequences complementary to antecedent mobile elements, and target invading nucleic acids. CRISPR clusters are transcribed and processed into CRISPR RNA (crRNA). Acts as a dsDNA endonuclease. Involved in the integration of spacer DNA into the CRISPR cassette.</text>
</comment>
<comment type="subunit">
    <text evidence="9 10">Homodimer, forms a heterotetramer with a Cas2 homodimer.</text>
</comment>
<keyword evidence="6 10" id="KW-0051">Antiviral defense</keyword>
<evidence type="ECO:0000256" key="10">
    <source>
        <dbReference type="HAMAP-Rule" id="MF_01470"/>
    </source>
</evidence>
<evidence type="ECO:0000256" key="3">
    <source>
        <dbReference type="ARBA" id="ARBA00022759"/>
    </source>
</evidence>
<feature type="binding site" evidence="10">
    <location>
        <position position="158"/>
    </location>
    <ligand>
        <name>Mn(2+)</name>
        <dbReference type="ChEBI" id="CHEBI:29035"/>
    </ligand>
</feature>
<dbReference type="InterPro" id="IPR042206">
    <property type="entry name" value="CRISPR-assoc_Cas1_C"/>
</dbReference>
<evidence type="ECO:0000256" key="2">
    <source>
        <dbReference type="ARBA" id="ARBA00022723"/>
    </source>
</evidence>
<dbReference type="GO" id="GO:0016787">
    <property type="term" value="F:hydrolase activity"/>
    <property type="evidence" value="ECO:0007669"/>
    <property type="project" value="UniProtKB-KW"/>
</dbReference>
<keyword evidence="4 10" id="KW-0378">Hydrolase</keyword>
<dbReference type="PANTHER" id="PTHR34353">
    <property type="entry name" value="CRISPR-ASSOCIATED ENDONUCLEASE CAS1 1"/>
    <property type="match status" value="1"/>
</dbReference>
<comment type="cofactor">
    <cofactor evidence="10">
        <name>Mg(2+)</name>
        <dbReference type="ChEBI" id="CHEBI:18420"/>
    </cofactor>
    <cofactor evidence="10">
        <name>Mn(2+)</name>
        <dbReference type="ChEBI" id="CHEBI:29035"/>
    </cofactor>
</comment>
<evidence type="ECO:0000256" key="7">
    <source>
        <dbReference type="ARBA" id="ARBA00023125"/>
    </source>
</evidence>
<evidence type="ECO:0000313" key="12">
    <source>
        <dbReference type="Proteomes" id="UP000606720"/>
    </source>
</evidence>
<protein>
    <recommendedName>
        <fullName evidence="10">CRISPR-associated endonuclease Cas1</fullName>
        <ecNumber evidence="10">3.1.-.-</ecNumber>
    </recommendedName>
</protein>
<feature type="binding site" evidence="10">
    <location>
        <position position="238"/>
    </location>
    <ligand>
        <name>Mn(2+)</name>
        <dbReference type="ChEBI" id="CHEBI:29035"/>
    </ligand>
</feature>
<dbReference type="RefSeq" id="WP_186866154.1">
    <property type="nucleotide sequence ID" value="NZ_JACOPH010000001.1"/>
</dbReference>
<dbReference type="PANTHER" id="PTHR34353:SF2">
    <property type="entry name" value="CRISPR-ASSOCIATED ENDONUCLEASE CAS1 1"/>
    <property type="match status" value="1"/>
</dbReference>
<comment type="similarity">
    <text evidence="10">Belongs to the CRISPR-associated endonuclease Cas1 family.</text>
</comment>
<evidence type="ECO:0000256" key="8">
    <source>
        <dbReference type="ARBA" id="ARBA00023211"/>
    </source>
</evidence>
<evidence type="ECO:0000256" key="6">
    <source>
        <dbReference type="ARBA" id="ARBA00023118"/>
    </source>
</evidence>
<dbReference type="InterPro" id="IPR042211">
    <property type="entry name" value="CRISPR-assoc_Cas1_N"/>
</dbReference>
<keyword evidence="8 10" id="KW-0464">Manganese</keyword>
<gene>
    <name evidence="10 11" type="primary">cas1</name>
    <name evidence="11" type="ORF">H8S17_02975</name>
</gene>
<evidence type="ECO:0000256" key="9">
    <source>
        <dbReference type="ARBA" id="ARBA00038592"/>
    </source>
</evidence>
<comment type="caution">
    <text evidence="11">The sequence shown here is derived from an EMBL/GenBank/DDBJ whole genome shotgun (WGS) entry which is preliminary data.</text>
</comment>
<dbReference type="EC" id="3.1.-.-" evidence="10"/>
<sequence>MSVIYIKEQGAYLQLRGGRLVVTKGTQQLLEYPLLNLDNVVCFGKIQITTQLLHRLLEDGIDVSYFSYNGRYLGHTCSETSKNIFLRFSQYEYYQNLDKRLAFARVIVENKIYNQIAVIKKYRFDKDAYDPKHDLAQMMKLAQSLSQKQTDNEIMGIEGLSRNIYFGCFKHMLKCEIIFENRNRRPPKDPVNAILSLAYTFLTKDMCTLLDSESFETYLGFLHGIRYGRKSLALDMIEEWRQPIVDWLVIRLFNLKILSQSDFVDVEPEGIHLTEDGFKKFCQEYEKYMNAPCINGKSFRILMKQQVAKLKKGLQEGTMYTHFRYDG</sequence>
<evidence type="ECO:0000313" key="11">
    <source>
        <dbReference type="EMBL" id="MBC5713179.1"/>
    </source>
</evidence>
<reference evidence="11" key="1">
    <citation type="submission" date="2020-08" db="EMBL/GenBank/DDBJ databases">
        <title>Genome public.</title>
        <authorList>
            <person name="Liu C."/>
            <person name="Sun Q."/>
        </authorList>
    </citation>
    <scope>NUCLEOTIDE SEQUENCE</scope>
    <source>
        <strain evidence="11">BX1005</strain>
    </source>
</reference>
<keyword evidence="12" id="KW-1185">Reference proteome</keyword>
<dbReference type="InterPro" id="IPR002729">
    <property type="entry name" value="CRISPR-assoc_Cas1"/>
</dbReference>
<dbReference type="Gene3D" id="3.100.10.20">
    <property type="entry name" value="CRISPR-associated endonuclease Cas1, N-terminal domain"/>
    <property type="match status" value="1"/>
</dbReference>
<accession>A0A923LNF5</accession>
<dbReference type="Gene3D" id="1.20.120.920">
    <property type="entry name" value="CRISPR-associated endonuclease Cas1, C-terminal domain"/>
    <property type="match status" value="1"/>
</dbReference>
<feature type="binding site" evidence="10">
    <location>
        <position position="223"/>
    </location>
    <ligand>
        <name>Mn(2+)</name>
        <dbReference type="ChEBI" id="CHEBI:29035"/>
    </ligand>
</feature>
<name>A0A923LNF5_9FIRM</name>
<proteinExistence type="inferred from homology"/>
<organism evidence="11 12">
    <name type="scientific">Roseburia zhanii</name>
    <dbReference type="NCBI Taxonomy" id="2763064"/>
    <lineage>
        <taxon>Bacteria</taxon>
        <taxon>Bacillati</taxon>
        <taxon>Bacillota</taxon>
        <taxon>Clostridia</taxon>
        <taxon>Lachnospirales</taxon>
        <taxon>Lachnospiraceae</taxon>
        <taxon>Roseburia</taxon>
    </lineage>
</organism>
<evidence type="ECO:0000256" key="1">
    <source>
        <dbReference type="ARBA" id="ARBA00022722"/>
    </source>
</evidence>
<dbReference type="EMBL" id="JACOPH010000001">
    <property type="protein sequence ID" value="MBC5713179.1"/>
    <property type="molecule type" value="Genomic_DNA"/>
</dbReference>
<dbReference type="GO" id="GO:0043571">
    <property type="term" value="P:maintenance of CRISPR repeat elements"/>
    <property type="evidence" value="ECO:0007669"/>
    <property type="project" value="UniProtKB-UniRule"/>
</dbReference>
<keyword evidence="5 10" id="KW-0460">Magnesium</keyword>
<keyword evidence="7 10" id="KW-0238">DNA-binding</keyword>
<dbReference type="GO" id="GO:0046872">
    <property type="term" value="F:metal ion binding"/>
    <property type="evidence" value="ECO:0007669"/>
    <property type="project" value="UniProtKB-UniRule"/>
</dbReference>
<dbReference type="GO" id="GO:0051607">
    <property type="term" value="P:defense response to virus"/>
    <property type="evidence" value="ECO:0007669"/>
    <property type="project" value="UniProtKB-UniRule"/>
</dbReference>
<dbReference type="AlphaFoldDB" id="A0A923LNF5"/>
<dbReference type="GO" id="GO:0004519">
    <property type="term" value="F:endonuclease activity"/>
    <property type="evidence" value="ECO:0007669"/>
    <property type="project" value="UniProtKB-UniRule"/>
</dbReference>
<evidence type="ECO:0000256" key="5">
    <source>
        <dbReference type="ARBA" id="ARBA00022842"/>
    </source>
</evidence>
<dbReference type="GO" id="GO:0003677">
    <property type="term" value="F:DNA binding"/>
    <property type="evidence" value="ECO:0007669"/>
    <property type="project" value="UniProtKB-KW"/>
</dbReference>
<keyword evidence="3 10" id="KW-0255">Endonuclease</keyword>
<keyword evidence="2 10" id="KW-0479">Metal-binding</keyword>
<dbReference type="InterPro" id="IPR050646">
    <property type="entry name" value="Cas1"/>
</dbReference>
<dbReference type="Pfam" id="PF01867">
    <property type="entry name" value="Cas_Cas1"/>
    <property type="match status" value="1"/>
</dbReference>
<dbReference type="CDD" id="cd09634">
    <property type="entry name" value="Cas1_I-II-III"/>
    <property type="match status" value="1"/>
</dbReference>
<dbReference type="HAMAP" id="MF_01470">
    <property type="entry name" value="Cas1"/>
    <property type="match status" value="1"/>
</dbReference>
<dbReference type="NCBIfam" id="TIGR00287">
    <property type="entry name" value="cas1"/>
    <property type="match status" value="1"/>
</dbReference>
<keyword evidence="1 10" id="KW-0540">Nuclease</keyword>
<dbReference type="Proteomes" id="UP000606720">
    <property type="component" value="Unassembled WGS sequence"/>
</dbReference>